<dbReference type="GO" id="GO:0046914">
    <property type="term" value="F:transition metal ion binding"/>
    <property type="evidence" value="ECO:0007669"/>
    <property type="project" value="InterPro"/>
</dbReference>
<name>A0A382IBT0_9ZZZZ</name>
<feature type="domain" description="Nitrile hydratase alpha/Thiocyanate hydrolase gamma" evidence="3">
    <location>
        <begin position="26"/>
        <end position="205"/>
    </location>
</feature>
<proteinExistence type="inferred from homology"/>
<evidence type="ECO:0000256" key="1">
    <source>
        <dbReference type="ARBA" id="ARBA00009363"/>
    </source>
</evidence>
<dbReference type="Gene3D" id="3.90.330.10">
    <property type="entry name" value="Nitrile hydratase alpha /Thiocyanate hydrolase gamma"/>
    <property type="match status" value="1"/>
</dbReference>
<reference evidence="4" key="1">
    <citation type="submission" date="2018-05" db="EMBL/GenBank/DDBJ databases">
        <authorList>
            <person name="Lanie J.A."/>
            <person name="Ng W.-L."/>
            <person name="Kazmierczak K.M."/>
            <person name="Andrzejewski T.M."/>
            <person name="Davidsen T.M."/>
            <person name="Wayne K.J."/>
            <person name="Tettelin H."/>
            <person name="Glass J.I."/>
            <person name="Rusch D."/>
            <person name="Podicherti R."/>
            <person name="Tsui H.-C.T."/>
            <person name="Winkler M.E."/>
        </authorList>
    </citation>
    <scope>NUCLEOTIDE SEQUENCE</scope>
</reference>
<keyword evidence="2" id="KW-0479">Metal-binding</keyword>
<comment type="similarity">
    <text evidence="1">Belongs to the nitrile hydratase subunit alpha family.</text>
</comment>
<dbReference type="GO" id="GO:0003824">
    <property type="term" value="F:catalytic activity"/>
    <property type="evidence" value="ECO:0007669"/>
    <property type="project" value="InterPro"/>
</dbReference>
<dbReference type="SUPFAM" id="SSF56209">
    <property type="entry name" value="Nitrile hydratase alpha chain"/>
    <property type="match status" value="1"/>
</dbReference>
<accession>A0A382IBT0</accession>
<dbReference type="InterPro" id="IPR023900">
    <property type="entry name" value="CN_Hdrtase_asu/SCN_Hdrlase_gsu"/>
</dbReference>
<dbReference type="EMBL" id="UINC01066397">
    <property type="protein sequence ID" value="SVB97066.1"/>
    <property type="molecule type" value="Genomic_DNA"/>
</dbReference>
<dbReference type="PIRSF" id="PIRSF001426">
    <property type="entry name" value="NHase_alpha"/>
    <property type="match status" value="1"/>
</dbReference>
<gene>
    <name evidence="4" type="ORF">METZ01_LOCUS249920</name>
</gene>
<organism evidence="4">
    <name type="scientific">marine metagenome</name>
    <dbReference type="NCBI Taxonomy" id="408172"/>
    <lineage>
        <taxon>unclassified sequences</taxon>
        <taxon>metagenomes</taxon>
        <taxon>ecological metagenomes</taxon>
    </lineage>
</organism>
<protein>
    <recommendedName>
        <fullName evidence="3">Nitrile hydratase alpha/Thiocyanate hydrolase gamma domain-containing protein</fullName>
    </recommendedName>
</protein>
<sequence length="214" mass="24009">MGILSHGHDSPHEGVISNNEPGYYSELTSAMEIILIEKGFITSDQVQRAIAALDERDYTDGAKIVAKAWTDPVFKTFLIEDAISAVLQLGYSPEDDFAQLVVVENTESVHNLVVCTLCSCYPRWLLGRPPDWYKSLTYRSRAVRDPRGVLKEFGLTLPDELEIRVVDSTADIRYMVLPKRPKRTEDWNEEDLAKLVTRNSLIGVAEPLQSNGLA</sequence>
<evidence type="ECO:0000313" key="4">
    <source>
        <dbReference type="EMBL" id="SVB97066.1"/>
    </source>
</evidence>
<evidence type="ECO:0000256" key="2">
    <source>
        <dbReference type="ARBA" id="ARBA00022723"/>
    </source>
</evidence>
<dbReference type="AlphaFoldDB" id="A0A382IBT0"/>
<dbReference type="InterPro" id="IPR036648">
    <property type="entry name" value="CN_Hdrase_a/SCN_Hdrase_g_sf"/>
</dbReference>
<evidence type="ECO:0000259" key="3">
    <source>
        <dbReference type="Pfam" id="PF02979"/>
    </source>
</evidence>
<dbReference type="Pfam" id="PF02979">
    <property type="entry name" value="NHase_alpha"/>
    <property type="match status" value="1"/>
</dbReference>
<dbReference type="InterPro" id="IPR004232">
    <property type="entry name" value="CN_Hdrtase_a/SCN_Hdrlase_g"/>
</dbReference>